<dbReference type="InterPro" id="IPR014729">
    <property type="entry name" value="Rossmann-like_a/b/a_fold"/>
</dbReference>
<evidence type="ECO:0000313" key="4">
    <source>
        <dbReference type="EMBL" id="KAK2720062.1"/>
    </source>
</evidence>
<dbReference type="PANTHER" id="PTHR10739">
    <property type="entry name" value="CYTIDYLYLTRANSFERASE"/>
    <property type="match status" value="1"/>
</dbReference>
<dbReference type="GO" id="GO:0031210">
    <property type="term" value="F:phosphatidylcholine binding"/>
    <property type="evidence" value="ECO:0007669"/>
    <property type="project" value="TreeGrafter"/>
</dbReference>
<evidence type="ECO:0000256" key="2">
    <source>
        <dbReference type="ARBA" id="ARBA00026101"/>
    </source>
</evidence>
<sequence>MGCKRKYSEINDSGDHTLIGAGSAPAPFSDGYEAKRERDKCDYSRRITFEEAISGRAARRIRVYADGIYDLFHPGHAKQFLQVKKAFPNVYLIVGICNVALTHSKKGLTVMNEEERYEAVRHCRYVDEIVKDAPWLLDEEYLGKHKIDFVTHDELPYTT</sequence>
<accession>A0AA88IFN0</accession>
<keyword evidence="5" id="KW-1185">Reference proteome</keyword>
<protein>
    <recommendedName>
        <fullName evidence="2">choline-phosphate cytidylyltransferase</fullName>
        <ecNumber evidence="2">2.7.7.15</ecNumber>
    </recommendedName>
</protein>
<dbReference type="AlphaFoldDB" id="A0AA88IFN0"/>
<dbReference type="EMBL" id="JAVRJZ010000007">
    <property type="protein sequence ID" value="KAK2720062.1"/>
    <property type="molecule type" value="Genomic_DNA"/>
</dbReference>
<dbReference type="EC" id="2.7.7.15" evidence="2"/>
<evidence type="ECO:0000259" key="3">
    <source>
        <dbReference type="Pfam" id="PF01467"/>
    </source>
</evidence>
<dbReference type="InterPro" id="IPR004821">
    <property type="entry name" value="Cyt_trans-like"/>
</dbReference>
<proteinExistence type="predicted"/>
<reference evidence="4" key="1">
    <citation type="submission" date="2023-07" db="EMBL/GenBank/DDBJ databases">
        <title>Chromosome-level genome assembly of Artemia franciscana.</title>
        <authorList>
            <person name="Jo E."/>
        </authorList>
    </citation>
    <scope>NUCLEOTIDE SEQUENCE</scope>
    <source>
        <tissue evidence="4">Whole body</tissue>
    </source>
</reference>
<dbReference type="Gene3D" id="3.40.50.620">
    <property type="entry name" value="HUPs"/>
    <property type="match status" value="1"/>
</dbReference>
<feature type="domain" description="Cytidyltransferase-like" evidence="3">
    <location>
        <begin position="64"/>
        <end position="157"/>
    </location>
</feature>
<dbReference type="InterPro" id="IPR045049">
    <property type="entry name" value="Pcy1-like"/>
</dbReference>
<dbReference type="NCBIfam" id="TIGR00125">
    <property type="entry name" value="cyt_tran_rel"/>
    <property type="match status" value="1"/>
</dbReference>
<dbReference type="SUPFAM" id="SSF52374">
    <property type="entry name" value="Nucleotidylyl transferase"/>
    <property type="match status" value="1"/>
</dbReference>
<comment type="caution">
    <text evidence="4">The sequence shown here is derived from an EMBL/GenBank/DDBJ whole genome shotgun (WGS) entry which is preliminary data.</text>
</comment>
<dbReference type="Proteomes" id="UP001187531">
    <property type="component" value="Unassembled WGS sequence"/>
</dbReference>
<comment type="pathway">
    <text evidence="1">Phospholipid metabolism; phosphatidylcholine biosynthesis; phosphatidylcholine from phosphocholine: step 1/2.</text>
</comment>
<organism evidence="4 5">
    <name type="scientific">Artemia franciscana</name>
    <name type="common">Brine shrimp</name>
    <name type="synonym">Artemia sanfranciscana</name>
    <dbReference type="NCBI Taxonomy" id="6661"/>
    <lineage>
        <taxon>Eukaryota</taxon>
        <taxon>Metazoa</taxon>
        <taxon>Ecdysozoa</taxon>
        <taxon>Arthropoda</taxon>
        <taxon>Crustacea</taxon>
        <taxon>Branchiopoda</taxon>
        <taxon>Anostraca</taxon>
        <taxon>Artemiidae</taxon>
        <taxon>Artemia</taxon>
    </lineage>
</organism>
<dbReference type="PANTHER" id="PTHR10739:SF13">
    <property type="entry name" value="CHOLINE-PHOSPHATE CYTIDYLYLTRANSFERASE"/>
    <property type="match status" value="1"/>
</dbReference>
<evidence type="ECO:0000256" key="1">
    <source>
        <dbReference type="ARBA" id="ARBA00025706"/>
    </source>
</evidence>
<name>A0AA88IFN0_ARTSF</name>
<gene>
    <name evidence="4" type="ORF">QYM36_004091</name>
</gene>
<dbReference type="GO" id="GO:0004105">
    <property type="term" value="F:choline-phosphate cytidylyltransferase activity"/>
    <property type="evidence" value="ECO:0007669"/>
    <property type="project" value="UniProtKB-EC"/>
</dbReference>
<dbReference type="Pfam" id="PF01467">
    <property type="entry name" value="CTP_transf_like"/>
    <property type="match status" value="1"/>
</dbReference>
<evidence type="ECO:0000313" key="5">
    <source>
        <dbReference type="Proteomes" id="UP001187531"/>
    </source>
</evidence>